<dbReference type="InterPro" id="IPR029068">
    <property type="entry name" value="Glyas_Bleomycin-R_OHBP_Dase"/>
</dbReference>
<dbReference type="PROSITE" id="PS51819">
    <property type="entry name" value="VOC"/>
    <property type="match status" value="1"/>
</dbReference>
<evidence type="ECO:0000259" key="1">
    <source>
        <dbReference type="PROSITE" id="PS51819"/>
    </source>
</evidence>
<protein>
    <recommendedName>
        <fullName evidence="1">VOC domain-containing protein</fullName>
    </recommendedName>
</protein>
<dbReference type="PANTHER" id="PTHR35908:SF1">
    <property type="entry name" value="CONSERVED PROTEIN"/>
    <property type="match status" value="1"/>
</dbReference>
<dbReference type="AlphaFoldDB" id="A0A645IFU5"/>
<organism evidence="2">
    <name type="scientific">bioreactor metagenome</name>
    <dbReference type="NCBI Taxonomy" id="1076179"/>
    <lineage>
        <taxon>unclassified sequences</taxon>
        <taxon>metagenomes</taxon>
        <taxon>ecological metagenomes</taxon>
    </lineage>
</organism>
<feature type="domain" description="VOC" evidence="1">
    <location>
        <begin position="6"/>
        <end position="124"/>
    </location>
</feature>
<dbReference type="InterPro" id="IPR037523">
    <property type="entry name" value="VOC_core"/>
</dbReference>
<dbReference type="CDD" id="cd06587">
    <property type="entry name" value="VOC"/>
    <property type="match status" value="1"/>
</dbReference>
<dbReference type="Gene3D" id="3.10.180.10">
    <property type="entry name" value="2,3-Dihydroxybiphenyl 1,2-Dioxygenase, domain 1"/>
    <property type="match status" value="1"/>
</dbReference>
<dbReference type="Pfam" id="PF18029">
    <property type="entry name" value="Glyoxalase_6"/>
    <property type="match status" value="1"/>
</dbReference>
<dbReference type="PANTHER" id="PTHR35908">
    <property type="entry name" value="HYPOTHETICAL FUSION PROTEIN"/>
    <property type="match status" value="1"/>
</dbReference>
<comment type="caution">
    <text evidence="2">The sequence shown here is derived from an EMBL/GenBank/DDBJ whole genome shotgun (WGS) entry which is preliminary data.</text>
</comment>
<proteinExistence type="predicted"/>
<accession>A0A645IFU5</accession>
<evidence type="ECO:0000313" key="2">
    <source>
        <dbReference type="EMBL" id="MPN47164.1"/>
    </source>
</evidence>
<sequence length="128" mass="14487">MSTEIRLGNIMIDCEDEQSLCSFYESLLGWKRGTLFGRPALTSENGIVFLFHSEEDYIPPVWPEKMGYQQKQMHFDFQVPNVPLAVERAISLGARRAETQFGSAEEEFVTMFDPSGHPFCLCADSNIG</sequence>
<dbReference type="EMBL" id="VSSQ01108458">
    <property type="protein sequence ID" value="MPN47164.1"/>
    <property type="molecule type" value="Genomic_DNA"/>
</dbReference>
<dbReference type="InterPro" id="IPR041581">
    <property type="entry name" value="Glyoxalase_6"/>
</dbReference>
<reference evidence="2" key="1">
    <citation type="submission" date="2019-08" db="EMBL/GenBank/DDBJ databases">
        <authorList>
            <person name="Kucharzyk K."/>
            <person name="Murdoch R.W."/>
            <person name="Higgins S."/>
            <person name="Loffler F."/>
        </authorList>
    </citation>
    <scope>NUCLEOTIDE SEQUENCE</scope>
</reference>
<gene>
    <name evidence="2" type="ORF">SDC9_194765</name>
</gene>
<name>A0A645IFU5_9ZZZZ</name>
<dbReference type="SUPFAM" id="SSF54593">
    <property type="entry name" value="Glyoxalase/Bleomycin resistance protein/Dihydroxybiphenyl dioxygenase"/>
    <property type="match status" value="1"/>
</dbReference>